<dbReference type="EMBL" id="CM001484">
    <property type="protein sequence ID" value="EIF00967.1"/>
    <property type="molecule type" value="Genomic_DNA"/>
</dbReference>
<reference evidence="1 2" key="1">
    <citation type="submission" date="2011-09" db="EMBL/GenBank/DDBJ databases">
        <authorList>
            <consortium name="US DOE Joint Genome Institute (JGI-PGF)"/>
            <person name="Lucas S."/>
            <person name="Han J."/>
            <person name="Lapidus A."/>
            <person name="Cheng J.-F."/>
            <person name="Goodwin L."/>
            <person name="Pitluck S."/>
            <person name="Peters L."/>
            <person name="Land M.L."/>
            <person name="Hauser L."/>
            <person name="Brambilla E."/>
            <person name="Klenk H.-P."/>
            <person name="Woyke T.J."/>
        </authorList>
    </citation>
    <scope>NUCLEOTIDE SEQUENCE [LARGE SCALE GENOMIC DNA]</scope>
    <source>
        <strain evidence="1 2">K62</strain>
    </source>
</reference>
<dbReference type="HOGENOM" id="CLU_167607_0_0_11"/>
<evidence type="ECO:0000313" key="2">
    <source>
        <dbReference type="Proteomes" id="UP000005087"/>
    </source>
</evidence>
<evidence type="ECO:0000313" key="1">
    <source>
        <dbReference type="EMBL" id="EIF00967.1"/>
    </source>
</evidence>
<dbReference type="AlphaFoldDB" id="I1D7P2"/>
<protein>
    <submittedName>
        <fullName evidence="1">Uncharacterized protein</fullName>
    </submittedName>
</protein>
<sequence length="118" mass="13128">MISPEPYAVLTRQQWQLLHDALADLCSASGGRHEDLHDLAVGVLETSRPAHWTTSMEDSPARPLWCRVYEIIGALAHLADAAPHDVRQIRRLGVEVKWLAEHMRAFPDPVRSAACGDV</sequence>
<dbReference type="Proteomes" id="UP000005087">
    <property type="component" value="Chromosome"/>
</dbReference>
<dbReference type="OrthoDB" id="3556182at2"/>
<proteinExistence type="predicted"/>
<accession>I1D7P2</accession>
<gene>
    <name evidence="1" type="ORF">SacglDRAFT_04135</name>
</gene>
<keyword evidence="2" id="KW-1185">Reference proteome</keyword>
<name>I1D7P2_9PSEU</name>
<dbReference type="STRING" id="928724.SacglDRAFT_04135"/>
<dbReference type="RefSeq" id="WP_005466825.1">
    <property type="nucleotide sequence ID" value="NZ_CM001484.1"/>
</dbReference>
<reference evidence="2" key="2">
    <citation type="submission" date="2012-01" db="EMBL/GenBank/DDBJ databases">
        <title>Noncontiguous Finished sequence of chromosome of Saccharomonospora glauca K62.</title>
        <authorList>
            <consortium name="US DOE Joint Genome Institute"/>
            <person name="Lucas S."/>
            <person name="Han J."/>
            <person name="Lapidus A."/>
            <person name="Cheng J.-F."/>
            <person name="Goodwin L."/>
            <person name="Pitluck S."/>
            <person name="Peters L."/>
            <person name="Mikhailova N."/>
            <person name="Held B."/>
            <person name="Detter J.C."/>
            <person name="Han C."/>
            <person name="Tapia R."/>
            <person name="Land M."/>
            <person name="Hauser L."/>
            <person name="Kyrpides N."/>
            <person name="Ivanova N."/>
            <person name="Pagani I."/>
            <person name="Brambilla E.-M."/>
            <person name="Klenk H.-P."/>
            <person name="Woyke T."/>
        </authorList>
    </citation>
    <scope>NUCLEOTIDE SEQUENCE [LARGE SCALE GENOMIC DNA]</scope>
    <source>
        <strain evidence="2">K62</strain>
    </source>
</reference>
<organism evidence="1 2">
    <name type="scientific">Saccharomonospora glauca K62</name>
    <dbReference type="NCBI Taxonomy" id="928724"/>
    <lineage>
        <taxon>Bacteria</taxon>
        <taxon>Bacillati</taxon>
        <taxon>Actinomycetota</taxon>
        <taxon>Actinomycetes</taxon>
        <taxon>Pseudonocardiales</taxon>
        <taxon>Pseudonocardiaceae</taxon>
        <taxon>Saccharomonospora</taxon>
    </lineage>
</organism>